<sequence>MEAMKAMDYEYLIRAVFKCGRTRRFGADADIFRGLERASVPFPGQESVDQYKLGFKIGEVAAYLHVALYEVQEQYKENKEFTSKIDKCLEYLYEPSLEDIDKCIEEAWVAFRGIGLYAG</sequence>
<evidence type="ECO:0000313" key="2">
    <source>
        <dbReference type="Proteomes" id="UP000283855"/>
    </source>
</evidence>
<evidence type="ECO:0000313" key="1">
    <source>
        <dbReference type="EMBL" id="RHA73566.1"/>
    </source>
</evidence>
<comment type="caution">
    <text evidence="1">The sequence shown here is derived from an EMBL/GenBank/DDBJ whole genome shotgun (WGS) entry which is preliminary data.</text>
</comment>
<proteinExistence type="predicted"/>
<dbReference type="AlphaFoldDB" id="A0A413SWL3"/>
<organism evidence="1 2">
    <name type="scientific">Phocaeicola coprophilus</name>
    <dbReference type="NCBI Taxonomy" id="387090"/>
    <lineage>
        <taxon>Bacteria</taxon>
        <taxon>Pseudomonadati</taxon>
        <taxon>Bacteroidota</taxon>
        <taxon>Bacteroidia</taxon>
        <taxon>Bacteroidales</taxon>
        <taxon>Bacteroidaceae</taxon>
        <taxon>Phocaeicola</taxon>
    </lineage>
</organism>
<dbReference type="EMBL" id="QSFT01000034">
    <property type="protein sequence ID" value="RHA73566.1"/>
    <property type="molecule type" value="Genomic_DNA"/>
</dbReference>
<dbReference type="Proteomes" id="UP000283855">
    <property type="component" value="Unassembled WGS sequence"/>
</dbReference>
<name>A0A413SWL3_9BACT</name>
<accession>A0A413SWL3</accession>
<protein>
    <submittedName>
        <fullName evidence="1">Uncharacterized protein</fullName>
    </submittedName>
</protein>
<gene>
    <name evidence="1" type="ORF">DW921_12720</name>
</gene>
<dbReference type="RefSeq" id="WP_118400863.1">
    <property type="nucleotide sequence ID" value="NZ_CABJGD010000034.1"/>
</dbReference>
<reference evidence="1 2" key="1">
    <citation type="submission" date="2018-08" db="EMBL/GenBank/DDBJ databases">
        <title>A genome reference for cultivated species of the human gut microbiota.</title>
        <authorList>
            <person name="Zou Y."/>
            <person name="Xue W."/>
            <person name="Luo G."/>
        </authorList>
    </citation>
    <scope>NUCLEOTIDE SEQUENCE [LARGE SCALE GENOMIC DNA]</scope>
    <source>
        <strain evidence="1 2">AM42-38</strain>
    </source>
</reference>